<organism evidence="1 2">
    <name type="scientific">Caerostris extrusa</name>
    <name type="common">Bark spider</name>
    <name type="synonym">Caerostris bankana</name>
    <dbReference type="NCBI Taxonomy" id="172846"/>
    <lineage>
        <taxon>Eukaryota</taxon>
        <taxon>Metazoa</taxon>
        <taxon>Ecdysozoa</taxon>
        <taxon>Arthropoda</taxon>
        <taxon>Chelicerata</taxon>
        <taxon>Arachnida</taxon>
        <taxon>Araneae</taxon>
        <taxon>Araneomorphae</taxon>
        <taxon>Entelegynae</taxon>
        <taxon>Araneoidea</taxon>
        <taxon>Araneidae</taxon>
        <taxon>Caerostris</taxon>
    </lineage>
</organism>
<reference evidence="1 2" key="1">
    <citation type="submission" date="2021-06" db="EMBL/GenBank/DDBJ databases">
        <title>Caerostris extrusa draft genome.</title>
        <authorList>
            <person name="Kono N."/>
            <person name="Arakawa K."/>
        </authorList>
    </citation>
    <scope>NUCLEOTIDE SEQUENCE [LARGE SCALE GENOMIC DNA]</scope>
</reference>
<comment type="caution">
    <text evidence="1">The sequence shown here is derived from an EMBL/GenBank/DDBJ whole genome shotgun (WGS) entry which is preliminary data.</text>
</comment>
<protein>
    <submittedName>
        <fullName evidence="1">Uncharacterized protein</fullName>
    </submittedName>
</protein>
<dbReference type="EMBL" id="BPLR01010729">
    <property type="protein sequence ID" value="GIY41601.1"/>
    <property type="molecule type" value="Genomic_DNA"/>
</dbReference>
<gene>
    <name evidence="1" type="ORF">CEXT_356661</name>
</gene>
<keyword evidence="2" id="KW-1185">Reference proteome</keyword>
<evidence type="ECO:0000313" key="2">
    <source>
        <dbReference type="Proteomes" id="UP001054945"/>
    </source>
</evidence>
<dbReference type="AlphaFoldDB" id="A0AAV4T7Y3"/>
<name>A0AAV4T7Y3_CAEEX</name>
<accession>A0AAV4T7Y3</accession>
<dbReference type="Proteomes" id="UP001054945">
    <property type="component" value="Unassembled WGS sequence"/>
</dbReference>
<proteinExistence type="predicted"/>
<sequence length="89" mass="10325">MKNPLKPFLASSATSQLKHITLCAFTLHAMLIQLASWYFKDINSSALQPTINLGNCSKRFWALRKKRKKKRQKPSPLCLCVFLWRQAVY</sequence>
<evidence type="ECO:0000313" key="1">
    <source>
        <dbReference type="EMBL" id="GIY41601.1"/>
    </source>
</evidence>